<evidence type="ECO:0000256" key="1">
    <source>
        <dbReference type="ARBA" id="ARBA00006594"/>
    </source>
</evidence>
<dbReference type="InterPro" id="IPR025931">
    <property type="entry name" value="TaqI_C"/>
</dbReference>
<dbReference type="InterPro" id="IPR002052">
    <property type="entry name" value="DNA_methylase_N6_adenine_CS"/>
</dbReference>
<keyword evidence="4" id="KW-0808">Transferase</keyword>
<keyword evidence="3 11" id="KW-0489">Methyltransferase</keyword>
<feature type="domain" description="TaqI-like C-terminal specificity" evidence="10">
    <location>
        <begin position="394"/>
        <end position="497"/>
    </location>
</feature>
<sequence>MSQAGLESRGAVFTRREVVEFILDLVGYTINRPLWNSSLLEPSCGNGDFVLPAVERLMTSWTRMEHPIPARRLARCIRAIELHQVTFEETRARVSHALCSAGISEADAAALTECWLVHGDFLLTDHLPPTYEFVVGNPPYVRQELIPDALVSEYRARYETVFDRADLYVPFIERSVKLLSPEGKLGIICADRWIKNRYGGPLRRLLTEQFQLHIYVDMVGTPAFHSDVIAYPGIFVIGREKTGKTRVARRPTIKSCSLARLTHSILDHKAPDSGGPVNEISRIPLGTQPWILNPSEEFTLVRRLERDFLPLENAACKVGIGVATGADKAFVGPYDEIDVEDDRKLPLVTTRDIQSGDVRWQGLGVVNPFRNTGGLVPLSEYPRLNRYLDERRADLMARHISRKTPSNWYRTIDRIYLALATIPKLLIPDIKGEAHIVYEGGRFYPHHNLYYITSRKWELEALQAILLSGIAKLFVSAYSTRMRGGYLRFQAQYLRRIRIPCRSSVPDSTASLLVEAAASRDTDTCNVAVAELYQLTLAERALIAPSPTLQHPGP</sequence>
<evidence type="ECO:0000256" key="7">
    <source>
        <dbReference type="ARBA" id="ARBA00023125"/>
    </source>
</evidence>
<evidence type="ECO:0000256" key="6">
    <source>
        <dbReference type="ARBA" id="ARBA00022747"/>
    </source>
</evidence>
<dbReference type="GO" id="GO:0032259">
    <property type="term" value="P:methylation"/>
    <property type="evidence" value="ECO:0007669"/>
    <property type="project" value="UniProtKB-KW"/>
</dbReference>
<dbReference type="Gene3D" id="3.40.50.150">
    <property type="entry name" value="Vaccinia Virus protein VP39"/>
    <property type="match status" value="1"/>
</dbReference>
<organism evidence="11 12">
    <name type="scientific">Candidatus Synechococcus spongiarum 15L</name>
    <dbReference type="NCBI Taxonomy" id="1608419"/>
    <lineage>
        <taxon>Bacteria</taxon>
        <taxon>Bacillati</taxon>
        <taxon>Cyanobacteriota</taxon>
        <taxon>Cyanophyceae</taxon>
        <taxon>Synechococcales</taxon>
        <taxon>Synechococcaceae</taxon>
        <taxon>Synechococcus</taxon>
    </lineage>
</organism>
<dbReference type="InterPro" id="IPR050953">
    <property type="entry name" value="N4_N6_ade-DNA_methylase"/>
</dbReference>
<keyword evidence="5" id="KW-0949">S-adenosyl-L-methionine</keyword>
<name>A0A0G8AXN9_9SYNE</name>
<keyword evidence="7" id="KW-0238">DNA-binding</keyword>
<dbReference type="PRINTS" id="PR00507">
    <property type="entry name" value="N12N6MTFRASE"/>
</dbReference>
<dbReference type="GO" id="GO:0003677">
    <property type="term" value="F:DNA binding"/>
    <property type="evidence" value="ECO:0007669"/>
    <property type="project" value="UniProtKB-KW"/>
</dbReference>
<reference evidence="11 12" key="1">
    <citation type="submission" date="2015-02" db="EMBL/GenBank/DDBJ databases">
        <authorList>
            <person name="Slaby B."/>
            <person name="Hentschel U."/>
        </authorList>
    </citation>
    <scope>NUCLEOTIDE SEQUENCE [LARGE SCALE GENOMIC DNA]</scope>
    <source>
        <strain evidence="11">15L</strain>
    </source>
</reference>
<evidence type="ECO:0000313" key="12">
    <source>
        <dbReference type="Proteomes" id="UP000035037"/>
    </source>
</evidence>
<evidence type="ECO:0000259" key="10">
    <source>
        <dbReference type="Pfam" id="PF12950"/>
    </source>
</evidence>
<dbReference type="AlphaFoldDB" id="A0A0G8AXN9"/>
<dbReference type="Pfam" id="PF12950">
    <property type="entry name" value="TaqI_C"/>
    <property type="match status" value="1"/>
</dbReference>
<comment type="similarity">
    <text evidence="1">Belongs to the N(4)/N(6)-methyltransferase family.</text>
</comment>
<evidence type="ECO:0000256" key="3">
    <source>
        <dbReference type="ARBA" id="ARBA00022603"/>
    </source>
</evidence>
<dbReference type="PROSITE" id="PS00092">
    <property type="entry name" value="N6_MTASE"/>
    <property type="match status" value="1"/>
</dbReference>
<dbReference type="EMBL" id="JYFQ01000049">
    <property type="protein sequence ID" value="KKZ14109.1"/>
    <property type="molecule type" value="Genomic_DNA"/>
</dbReference>
<dbReference type="PANTHER" id="PTHR33841">
    <property type="entry name" value="DNA METHYLTRANSFERASE YEEA-RELATED"/>
    <property type="match status" value="1"/>
</dbReference>
<reference evidence="11 12" key="2">
    <citation type="submission" date="2015-05" db="EMBL/GenBank/DDBJ databases">
        <title>Lifestyle Evolution in Cyanobacterial Symbionts of Sponges.</title>
        <authorList>
            <person name="Burgsdorf I."/>
            <person name="Slaby B.M."/>
            <person name="Handley K.M."/>
            <person name="Haber M."/>
            <person name="Blom J."/>
            <person name="Marshall C.W."/>
            <person name="Gilbert J.A."/>
            <person name="Hentschel U."/>
            <person name="Steindler L."/>
        </authorList>
    </citation>
    <scope>NUCLEOTIDE SEQUENCE [LARGE SCALE GENOMIC DNA]</scope>
    <source>
        <strain evidence="11">15L</strain>
    </source>
</reference>
<evidence type="ECO:0000256" key="5">
    <source>
        <dbReference type="ARBA" id="ARBA00022691"/>
    </source>
</evidence>
<feature type="domain" description="Type II methyltransferase M.TaqI-like" evidence="9">
    <location>
        <begin position="129"/>
        <end position="222"/>
    </location>
</feature>
<protein>
    <recommendedName>
        <fullName evidence="2">site-specific DNA-methyltransferase (adenine-specific)</fullName>
        <ecNumber evidence="2">2.1.1.72</ecNumber>
    </recommendedName>
</protein>
<evidence type="ECO:0000256" key="4">
    <source>
        <dbReference type="ARBA" id="ARBA00022679"/>
    </source>
</evidence>
<accession>A0A0G8AXN9</accession>
<proteinExistence type="inferred from homology"/>
<dbReference type="InterPro" id="IPR011639">
    <property type="entry name" value="MethylTrfase_TaqI-like_dom"/>
</dbReference>
<dbReference type="SUPFAM" id="SSF53335">
    <property type="entry name" value="S-adenosyl-L-methionine-dependent methyltransferases"/>
    <property type="match status" value="1"/>
</dbReference>
<dbReference type="GO" id="GO:0009007">
    <property type="term" value="F:site-specific DNA-methyltransferase (adenine-specific) activity"/>
    <property type="evidence" value="ECO:0007669"/>
    <property type="project" value="UniProtKB-EC"/>
</dbReference>
<keyword evidence="6" id="KW-0680">Restriction system</keyword>
<dbReference type="Proteomes" id="UP000035037">
    <property type="component" value="Unassembled WGS sequence"/>
</dbReference>
<evidence type="ECO:0000313" key="11">
    <source>
        <dbReference type="EMBL" id="KKZ14109.1"/>
    </source>
</evidence>
<evidence type="ECO:0000256" key="2">
    <source>
        <dbReference type="ARBA" id="ARBA00011900"/>
    </source>
</evidence>
<comment type="catalytic activity">
    <reaction evidence="8">
        <text>a 2'-deoxyadenosine in DNA + S-adenosyl-L-methionine = an N(6)-methyl-2'-deoxyadenosine in DNA + S-adenosyl-L-homocysteine + H(+)</text>
        <dbReference type="Rhea" id="RHEA:15197"/>
        <dbReference type="Rhea" id="RHEA-COMP:12418"/>
        <dbReference type="Rhea" id="RHEA-COMP:12419"/>
        <dbReference type="ChEBI" id="CHEBI:15378"/>
        <dbReference type="ChEBI" id="CHEBI:57856"/>
        <dbReference type="ChEBI" id="CHEBI:59789"/>
        <dbReference type="ChEBI" id="CHEBI:90615"/>
        <dbReference type="ChEBI" id="CHEBI:90616"/>
        <dbReference type="EC" id="2.1.1.72"/>
    </reaction>
</comment>
<dbReference type="EC" id="2.1.1.72" evidence="2"/>
<dbReference type="GO" id="GO:0009307">
    <property type="term" value="P:DNA restriction-modification system"/>
    <property type="evidence" value="ECO:0007669"/>
    <property type="project" value="UniProtKB-KW"/>
</dbReference>
<dbReference type="InterPro" id="IPR029063">
    <property type="entry name" value="SAM-dependent_MTases_sf"/>
</dbReference>
<dbReference type="PATRIC" id="fig|1608419.3.peg.1771"/>
<evidence type="ECO:0000256" key="8">
    <source>
        <dbReference type="ARBA" id="ARBA00047942"/>
    </source>
</evidence>
<evidence type="ECO:0000259" key="9">
    <source>
        <dbReference type="Pfam" id="PF07669"/>
    </source>
</evidence>
<dbReference type="PANTHER" id="PTHR33841:SF5">
    <property type="entry name" value="DNA METHYLASE (MODIFICATION METHYLASE) (METHYLTRANSFERASE)-RELATED"/>
    <property type="match status" value="1"/>
</dbReference>
<gene>
    <name evidence="11" type="ORF">TQ37_02135</name>
</gene>
<dbReference type="Pfam" id="PF07669">
    <property type="entry name" value="Eco57I"/>
    <property type="match status" value="1"/>
</dbReference>
<comment type="caution">
    <text evidence="11">The sequence shown here is derived from an EMBL/GenBank/DDBJ whole genome shotgun (WGS) entry which is preliminary data.</text>
</comment>